<keyword evidence="2" id="KW-1185">Reference proteome</keyword>
<dbReference type="Proteomes" id="UP001230220">
    <property type="component" value="Unassembled WGS sequence"/>
</dbReference>
<dbReference type="RefSeq" id="WP_307406248.1">
    <property type="nucleotide sequence ID" value="NZ_JAUSUR010000001.1"/>
</dbReference>
<organism evidence="1 2">
    <name type="scientific">Breznakia pachnodae</name>
    <dbReference type="NCBI Taxonomy" id="265178"/>
    <lineage>
        <taxon>Bacteria</taxon>
        <taxon>Bacillati</taxon>
        <taxon>Bacillota</taxon>
        <taxon>Erysipelotrichia</taxon>
        <taxon>Erysipelotrichales</taxon>
        <taxon>Erysipelotrichaceae</taxon>
        <taxon>Breznakia</taxon>
    </lineage>
</organism>
<sequence>MLLLMLCSTTNKTINNKTNLDKENPIYDGENSSINSVASGNDLQYINAQVKCII</sequence>
<comment type="caution">
    <text evidence="1">The sequence shown here is derived from an EMBL/GenBank/DDBJ whole genome shotgun (WGS) entry which is preliminary data.</text>
</comment>
<evidence type="ECO:0000313" key="2">
    <source>
        <dbReference type="Proteomes" id="UP001230220"/>
    </source>
</evidence>
<proteinExistence type="predicted"/>
<name>A0ABU0E0I1_9FIRM</name>
<evidence type="ECO:0000313" key="1">
    <source>
        <dbReference type="EMBL" id="MDQ0360384.1"/>
    </source>
</evidence>
<dbReference type="EMBL" id="JAUSUR010000001">
    <property type="protein sequence ID" value="MDQ0360384.1"/>
    <property type="molecule type" value="Genomic_DNA"/>
</dbReference>
<protein>
    <submittedName>
        <fullName evidence="1">Uncharacterized protein</fullName>
    </submittedName>
</protein>
<accession>A0ABU0E0I1</accession>
<gene>
    <name evidence="1" type="ORF">J2S15_001115</name>
</gene>
<reference evidence="1 2" key="1">
    <citation type="submission" date="2023-07" db="EMBL/GenBank/DDBJ databases">
        <title>Genomic Encyclopedia of Type Strains, Phase IV (KMG-IV): sequencing the most valuable type-strain genomes for metagenomic binning, comparative biology and taxonomic classification.</title>
        <authorList>
            <person name="Goeker M."/>
        </authorList>
    </citation>
    <scope>NUCLEOTIDE SEQUENCE [LARGE SCALE GENOMIC DNA]</scope>
    <source>
        <strain evidence="1 2">DSM 16784</strain>
    </source>
</reference>